<gene>
    <name evidence="2" type="ORF">SDENCHOL_10645</name>
</gene>
<dbReference type="Proteomes" id="UP000242886">
    <property type="component" value="Chromosome SDENCHOL"/>
</dbReference>
<evidence type="ECO:0000313" key="3">
    <source>
        <dbReference type="Proteomes" id="UP000242886"/>
    </source>
</evidence>
<dbReference type="InterPro" id="IPR021218">
    <property type="entry name" value="DUF2784"/>
</dbReference>
<reference evidence="2" key="1">
    <citation type="submission" date="2017-03" db="EMBL/GenBank/DDBJ databases">
        <authorList>
            <consortium name="AG Boll"/>
        </authorList>
    </citation>
    <scope>NUCLEOTIDE SEQUENCE [LARGE SCALE GENOMIC DNA]</scope>
    <source>
        <strain evidence="2">Chol</strain>
    </source>
</reference>
<evidence type="ECO:0000313" key="2">
    <source>
        <dbReference type="EMBL" id="SMB22618.1"/>
    </source>
</evidence>
<feature type="transmembrane region" description="Helical" evidence="1">
    <location>
        <begin position="106"/>
        <end position="126"/>
    </location>
</feature>
<keyword evidence="1" id="KW-0812">Transmembrane</keyword>
<feature type="transmembrane region" description="Helical" evidence="1">
    <location>
        <begin position="45"/>
        <end position="66"/>
    </location>
</feature>
<keyword evidence="1" id="KW-0472">Membrane</keyword>
<keyword evidence="3" id="KW-1185">Reference proteome</keyword>
<dbReference type="AlphaFoldDB" id="A0A7Z7HRB3"/>
<name>A0A7Z7HRB3_9PROT</name>
<protein>
    <submittedName>
        <fullName evidence="2">Threonine efflux protein</fullName>
    </submittedName>
</protein>
<feature type="transmembrane region" description="Helical" evidence="1">
    <location>
        <begin position="12"/>
        <end position="33"/>
    </location>
</feature>
<proteinExistence type="predicted"/>
<dbReference type="EMBL" id="LT837803">
    <property type="protein sequence ID" value="SMB22618.1"/>
    <property type="molecule type" value="Genomic_DNA"/>
</dbReference>
<sequence>MSPACYQVLANAVLIAHFLFVIGVVGGLVLIVWGGFREWAWVRKLWLRLAHLAGIALVVLESWLGVACPLTSLELWLRELAGQATYSGDFIAYWVRQFMFFTAPSWVFTVCYTAFGVLVLLSWWWFPPRPARLSALQKPPAGS</sequence>
<dbReference type="RefSeq" id="WP_154716027.1">
    <property type="nucleotide sequence ID" value="NZ_LT837803.1"/>
</dbReference>
<dbReference type="Pfam" id="PF10861">
    <property type="entry name" value="DUF2784"/>
    <property type="match status" value="1"/>
</dbReference>
<accession>A0A7Z7HRB3</accession>
<organism evidence="2 3">
    <name type="scientific">Sterolibacterium denitrificans</name>
    <dbReference type="NCBI Taxonomy" id="157592"/>
    <lineage>
        <taxon>Bacteria</taxon>
        <taxon>Pseudomonadati</taxon>
        <taxon>Pseudomonadota</taxon>
        <taxon>Betaproteobacteria</taxon>
        <taxon>Nitrosomonadales</taxon>
        <taxon>Sterolibacteriaceae</taxon>
        <taxon>Sterolibacterium</taxon>
    </lineage>
</organism>
<keyword evidence="1" id="KW-1133">Transmembrane helix</keyword>
<evidence type="ECO:0000256" key="1">
    <source>
        <dbReference type="SAM" id="Phobius"/>
    </source>
</evidence>